<evidence type="ECO:0000313" key="6">
    <source>
        <dbReference type="Proteomes" id="UP000199036"/>
    </source>
</evidence>
<keyword evidence="3" id="KW-0804">Transcription</keyword>
<name>A0A1I5DJ46_9FLAO</name>
<keyword evidence="6" id="KW-1185">Reference proteome</keyword>
<dbReference type="AlphaFoldDB" id="A0A1I5DJ46"/>
<dbReference type="InterPro" id="IPR036388">
    <property type="entry name" value="WH-like_DNA-bd_sf"/>
</dbReference>
<protein>
    <submittedName>
        <fullName evidence="5">Regulatory protein, luxR family</fullName>
    </submittedName>
</protein>
<sequence>MKSVKHVLNEVWERYPDALAQNSASVIDPPKLERILADIFVMGKYYYYVLEIATSNINNFHPDILTLHPLPDYPAHLKDIIDLIHPDDLPFVVEAETWSFKKINSMGSEHILNLKSGYCFRMKVSENKYELFHHQAIHTAKDEMGRLIQTINIHTNIQHITTTNNYIVTVSGVGYRNDFYQKCFKVEKIEDKLEERLTKRELEILLLLTRSYSDKEIASVLNISYHTVRTHHKNILKKTKSKNSIELIKRSLENGYL</sequence>
<evidence type="ECO:0000259" key="4">
    <source>
        <dbReference type="PROSITE" id="PS50043"/>
    </source>
</evidence>
<keyword evidence="1" id="KW-0805">Transcription regulation</keyword>
<proteinExistence type="predicted"/>
<evidence type="ECO:0000256" key="2">
    <source>
        <dbReference type="ARBA" id="ARBA00023125"/>
    </source>
</evidence>
<dbReference type="OrthoDB" id="965844at2"/>
<dbReference type="PANTHER" id="PTHR44688:SF16">
    <property type="entry name" value="DNA-BINDING TRANSCRIPTIONAL ACTIVATOR DEVR_DOSR"/>
    <property type="match status" value="1"/>
</dbReference>
<dbReference type="STRING" id="913024.SAMN05421741_11617"/>
<dbReference type="GO" id="GO:0003677">
    <property type="term" value="F:DNA binding"/>
    <property type="evidence" value="ECO:0007669"/>
    <property type="project" value="UniProtKB-KW"/>
</dbReference>
<evidence type="ECO:0000313" key="5">
    <source>
        <dbReference type="EMBL" id="SFN99147.1"/>
    </source>
</evidence>
<dbReference type="InterPro" id="IPR000792">
    <property type="entry name" value="Tscrpt_reg_LuxR_C"/>
</dbReference>
<keyword evidence="2" id="KW-0238">DNA-binding</keyword>
<dbReference type="RefSeq" id="WP_091524186.1">
    <property type="nucleotide sequence ID" value="NZ_FOVI01000016.1"/>
</dbReference>
<evidence type="ECO:0000256" key="3">
    <source>
        <dbReference type="ARBA" id="ARBA00023163"/>
    </source>
</evidence>
<dbReference type="PANTHER" id="PTHR44688">
    <property type="entry name" value="DNA-BINDING TRANSCRIPTIONAL ACTIVATOR DEVR_DOSR"/>
    <property type="match status" value="1"/>
</dbReference>
<reference evidence="6" key="1">
    <citation type="submission" date="2016-10" db="EMBL/GenBank/DDBJ databases">
        <authorList>
            <person name="Varghese N."/>
            <person name="Submissions S."/>
        </authorList>
    </citation>
    <scope>NUCLEOTIDE SEQUENCE [LARGE SCALE GENOMIC DNA]</scope>
    <source>
        <strain evidence="6">DS-12</strain>
    </source>
</reference>
<feature type="domain" description="HTH luxR-type" evidence="4">
    <location>
        <begin position="190"/>
        <end position="255"/>
    </location>
</feature>
<dbReference type="Gene3D" id="1.10.10.10">
    <property type="entry name" value="Winged helix-like DNA-binding domain superfamily/Winged helix DNA-binding domain"/>
    <property type="match status" value="1"/>
</dbReference>
<dbReference type="EMBL" id="FOVI01000016">
    <property type="protein sequence ID" value="SFN99147.1"/>
    <property type="molecule type" value="Genomic_DNA"/>
</dbReference>
<organism evidence="5 6">
    <name type="scientific">Paenimyroides ummariense</name>
    <dbReference type="NCBI Taxonomy" id="913024"/>
    <lineage>
        <taxon>Bacteria</taxon>
        <taxon>Pseudomonadati</taxon>
        <taxon>Bacteroidota</taxon>
        <taxon>Flavobacteriia</taxon>
        <taxon>Flavobacteriales</taxon>
        <taxon>Flavobacteriaceae</taxon>
        <taxon>Paenimyroides</taxon>
    </lineage>
</organism>
<dbReference type="PRINTS" id="PR00038">
    <property type="entry name" value="HTHLUXR"/>
</dbReference>
<dbReference type="SMART" id="SM00421">
    <property type="entry name" value="HTH_LUXR"/>
    <property type="match status" value="1"/>
</dbReference>
<accession>A0A1I5DJ46</accession>
<dbReference type="SUPFAM" id="SSF46894">
    <property type="entry name" value="C-terminal effector domain of the bipartite response regulators"/>
    <property type="match status" value="1"/>
</dbReference>
<dbReference type="InterPro" id="IPR016032">
    <property type="entry name" value="Sig_transdc_resp-reg_C-effctor"/>
</dbReference>
<dbReference type="CDD" id="cd06170">
    <property type="entry name" value="LuxR_C_like"/>
    <property type="match status" value="1"/>
</dbReference>
<evidence type="ECO:0000256" key="1">
    <source>
        <dbReference type="ARBA" id="ARBA00023015"/>
    </source>
</evidence>
<dbReference type="PROSITE" id="PS50043">
    <property type="entry name" value="HTH_LUXR_2"/>
    <property type="match status" value="1"/>
</dbReference>
<dbReference type="GO" id="GO:0006355">
    <property type="term" value="P:regulation of DNA-templated transcription"/>
    <property type="evidence" value="ECO:0007669"/>
    <property type="project" value="InterPro"/>
</dbReference>
<dbReference type="Proteomes" id="UP000199036">
    <property type="component" value="Unassembled WGS sequence"/>
</dbReference>
<dbReference type="Pfam" id="PF00196">
    <property type="entry name" value="GerE"/>
    <property type="match status" value="1"/>
</dbReference>
<gene>
    <name evidence="5" type="ORF">SAMN05421741_11617</name>
</gene>
<dbReference type="Gene3D" id="3.30.450.20">
    <property type="entry name" value="PAS domain"/>
    <property type="match status" value="1"/>
</dbReference>